<comment type="subcellular location">
    <subcellularLocation>
        <location evidence="1">Membrane</location>
        <topology evidence="1">Single-pass membrane protein</topology>
    </subcellularLocation>
</comment>
<dbReference type="EnsemblMetazoa" id="BGLB036055-RE">
    <property type="protein sequence ID" value="BGLB036055-PE"/>
    <property type="gene ID" value="BGLB036055"/>
</dbReference>
<dbReference type="CDD" id="cd12087">
    <property type="entry name" value="TM_EGFR-like"/>
    <property type="match status" value="1"/>
</dbReference>
<dbReference type="RefSeq" id="XP_013078771.2">
    <property type="nucleotide sequence ID" value="XM_013223317.2"/>
</dbReference>
<dbReference type="GO" id="GO:0016020">
    <property type="term" value="C:membrane"/>
    <property type="evidence" value="ECO:0007669"/>
    <property type="project" value="UniProtKB-SubCell"/>
</dbReference>
<accession>A0A2C9LXN7</accession>
<dbReference type="EnsemblMetazoa" id="BGLB036055-RG">
    <property type="protein sequence ID" value="BGLB036055-PG"/>
    <property type="gene ID" value="BGLB036055"/>
</dbReference>
<sequence>MAEESKTTITETLTDSTTTTTTILTTSLTTFFTTTHTTTYTTHSQPPTSTPNGTSTISFITSSSNTTDQASNASALSEREVAIICGVVFGVLGLAIAVVVFYIIARKRKEKKHRDSQRRLGSQKSASEPYEHIQKDSDNDHYYKGTTPNTREIDATLSVSTEVSRKDKDRPSSQMYENQASEYNAPSSNKVAFNNMEANEEYESITLPLSTQTLDRNSSNYILMNVQPHGSNNNSDSTKENPLAQTDSYVNMKELQLDKFSIDAGQDNGTSNYANTTLTMHNGQNGQSHGGSLTKSKPFKLSKKKKKKYALNEELPGEITFKL</sequence>
<dbReference type="PANTHER" id="PTHR15549">
    <property type="entry name" value="PAIRED IMMUNOGLOBULIN-LIKE TYPE 2 RECEPTOR"/>
    <property type="match status" value="1"/>
</dbReference>
<proteinExistence type="predicted"/>
<feature type="region of interest" description="Disordered" evidence="5">
    <location>
        <begin position="273"/>
        <end position="308"/>
    </location>
</feature>
<dbReference type="GO" id="GO:0071944">
    <property type="term" value="C:cell periphery"/>
    <property type="evidence" value="ECO:0007669"/>
    <property type="project" value="UniProtKB-ARBA"/>
</dbReference>
<evidence type="ECO:0000256" key="4">
    <source>
        <dbReference type="ARBA" id="ARBA00023136"/>
    </source>
</evidence>
<dbReference type="EnsemblMetazoa" id="BGLB036055-RA">
    <property type="protein sequence ID" value="BGLB036055-PA"/>
    <property type="gene ID" value="BGLB036055"/>
</dbReference>
<dbReference type="KEGG" id="bgt:106064714"/>
<feature type="transmembrane region" description="Helical" evidence="6">
    <location>
        <begin position="81"/>
        <end position="104"/>
    </location>
</feature>
<gene>
    <name evidence="7" type="primary">106064714</name>
</gene>
<dbReference type="AlphaFoldDB" id="A0A2C9LXN7"/>
<reference evidence="7" key="1">
    <citation type="submission" date="2020-05" db="UniProtKB">
        <authorList>
            <consortium name="EnsemblMetazoa"/>
        </authorList>
    </citation>
    <scope>IDENTIFICATION</scope>
    <source>
        <strain evidence="7">BB02</strain>
    </source>
</reference>
<evidence type="ECO:0000256" key="1">
    <source>
        <dbReference type="ARBA" id="ARBA00004167"/>
    </source>
</evidence>
<feature type="compositionally biased region" description="Polar residues" evidence="5">
    <location>
        <begin position="172"/>
        <end position="185"/>
    </location>
</feature>
<feature type="compositionally biased region" description="Polar residues" evidence="5">
    <location>
        <begin position="273"/>
        <end position="294"/>
    </location>
</feature>
<dbReference type="Proteomes" id="UP000076420">
    <property type="component" value="Unassembled WGS sequence"/>
</dbReference>
<feature type="compositionally biased region" description="Low complexity" evidence="5">
    <location>
        <begin position="54"/>
        <end position="65"/>
    </location>
</feature>
<evidence type="ECO:0000313" key="8">
    <source>
        <dbReference type="Proteomes" id="UP000076420"/>
    </source>
</evidence>
<dbReference type="InterPro" id="IPR051694">
    <property type="entry name" value="Immunoregulatory_rcpt-like"/>
</dbReference>
<feature type="region of interest" description="Disordered" evidence="5">
    <location>
        <begin position="38"/>
        <end position="65"/>
    </location>
</feature>
<dbReference type="PANTHER" id="PTHR15549:SF6">
    <property type="entry name" value="MID2 DOMAIN-CONTAINING PROTEIN"/>
    <property type="match status" value="1"/>
</dbReference>
<evidence type="ECO:0000256" key="6">
    <source>
        <dbReference type="SAM" id="Phobius"/>
    </source>
</evidence>
<keyword evidence="3 6" id="KW-1133">Transmembrane helix</keyword>
<organism evidence="7 8">
    <name type="scientific">Biomphalaria glabrata</name>
    <name type="common">Bloodfluke planorb</name>
    <name type="synonym">Freshwater snail</name>
    <dbReference type="NCBI Taxonomy" id="6526"/>
    <lineage>
        <taxon>Eukaryota</taxon>
        <taxon>Metazoa</taxon>
        <taxon>Spiralia</taxon>
        <taxon>Lophotrochozoa</taxon>
        <taxon>Mollusca</taxon>
        <taxon>Gastropoda</taxon>
        <taxon>Heterobranchia</taxon>
        <taxon>Euthyneura</taxon>
        <taxon>Panpulmonata</taxon>
        <taxon>Hygrophila</taxon>
        <taxon>Lymnaeoidea</taxon>
        <taxon>Planorbidae</taxon>
        <taxon>Biomphalaria</taxon>
    </lineage>
</organism>
<feature type="compositionally biased region" description="Basic residues" evidence="5">
    <location>
        <begin position="297"/>
        <end position="308"/>
    </location>
</feature>
<keyword evidence="2 6" id="KW-0812">Transmembrane</keyword>
<evidence type="ECO:0000256" key="2">
    <source>
        <dbReference type="ARBA" id="ARBA00022692"/>
    </source>
</evidence>
<dbReference type="VEuPathDB" id="VectorBase:BGLB036055"/>
<evidence type="ECO:0000256" key="3">
    <source>
        <dbReference type="ARBA" id="ARBA00022989"/>
    </source>
</evidence>
<dbReference type="EnsemblMetazoa" id="BGLB036055-RF">
    <property type="protein sequence ID" value="BGLB036055-PF"/>
    <property type="gene ID" value="BGLB036055"/>
</dbReference>
<dbReference type="EnsemblMetazoa" id="BGLB036055-RD">
    <property type="protein sequence ID" value="BGLB036055-PD"/>
    <property type="gene ID" value="BGLB036055"/>
</dbReference>
<feature type="compositionally biased region" description="Low complexity" evidence="5">
    <location>
        <begin position="38"/>
        <end position="47"/>
    </location>
</feature>
<dbReference type="EnsemblMetazoa" id="BGLB036055-RB">
    <property type="protein sequence ID" value="BGLB036055-PB"/>
    <property type="gene ID" value="BGLB036055"/>
</dbReference>
<protein>
    <submittedName>
        <fullName evidence="7">Uncharacterized protein</fullName>
    </submittedName>
</protein>
<evidence type="ECO:0000313" key="7">
    <source>
        <dbReference type="EnsemblMetazoa" id="BGLB036055-PG"/>
    </source>
</evidence>
<dbReference type="VEuPathDB" id="VectorBase:BGLAX_029621"/>
<dbReference type="RefSeq" id="XP_013078773.2">
    <property type="nucleotide sequence ID" value="XM_013223319.2"/>
</dbReference>
<keyword evidence="4 6" id="KW-0472">Membrane</keyword>
<dbReference type="OrthoDB" id="10371890at2759"/>
<feature type="compositionally biased region" description="Basic and acidic residues" evidence="5">
    <location>
        <begin position="129"/>
        <end position="143"/>
    </location>
</feature>
<evidence type="ECO:0000256" key="5">
    <source>
        <dbReference type="SAM" id="MobiDB-lite"/>
    </source>
</evidence>
<dbReference type="EnsemblMetazoa" id="BGLB036055-RC">
    <property type="protein sequence ID" value="BGLB036055-PC"/>
    <property type="gene ID" value="BGLB036055"/>
</dbReference>
<feature type="region of interest" description="Disordered" evidence="5">
    <location>
        <begin position="112"/>
        <end position="185"/>
    </location>
</feature>
<name>A0A2C9LXN7_BIOGL</name>